<dbReference type="SUPFAM" id="SSF56300">
    <property type="entry name" value="Metallo-dependent phosphatases"/>
    <property type="match status" value="1"/>
</dbReference>
<proteinExistence type="predicted"/>
<protein>
    <submittedName>
        <fullName evidence="1">Metallo-dependent phosphatase domain protein</fullName>
    </submittedName>
</protein>
<evidence type="ECO:0000313" key="2">
    <source>
        <dbReference type="Proteomes" id="UP000224898"/>
    </source>
</evidence>
<sequence length="401" mass="45005">MKIDSIEKLRVVSQVNQDVFDILNDRSIGRKRASDLLTATQGTPVSEKLIRTWRTLQEATEAGYVALAESNREETEAEKYNREYAEAKTVLGHGNKYLTGELQFRPDVDLGGQAWRNIPDPVTPVKYERRFLTPDNMKKMSTRNKASETVLAFGDWQIDRHDAEVLDKAIQFAGDLQPDKLVLTGDECDNTSIGRHAAGTLDEVQSNLQDQIDQTVGYLTALRQALPNTRIIMAHSNHMNRFQQKSAQAALGYHTLRGLLPENIYELTNLGIEYWRKIDQFLPGYVVAHGHQFSFTSKTHLNQGAQVIKDMGVSLLAGHCHQAGMRTAFQGYEGKGNTLTYVNAGCMMDFDMAVESNGGYISGKSPDWSHGMVVIDRLHGMNFTNLLIAQNKTFHYEGVTY</sequence>
<reference evidence="1 2" key="1">
    <citation type="submission" date="2016-09" db="EMBL/GenBank/DDBJ databases">
        <title>Complete Genome Sequence of Streptomyces 5a phage BRock.</title>
        <authorList>
            <person name="Crossman A."/>
            <person name="Baron S."/>
            <person name="Jamdagni P."/>
            <person name="Khatri P."/>
            <person name="Sharma D."/>
            <person name="Pandey M."/>
            <person name="Goyal S."/>
            <person name="Kumar S."/>
            <person name="Phogat A."/>
            <person name="Chawla G."/>
            <person name="Pasricha M."/>
            <person name="Gupta K."/>
            <person name="Bazzad D."/>
            <person name="Aggarwal V."/>
            <person name="Poughat A."/>
            <person name="Singh K."/>
            <person name="Rana P."/>
            <person name="Gautam R."/>
            <person name="Sharma V."/>
            <person name="Tyagi D."/>
            <person name="Shahi A."/>
            <person name="Jangra N."/>
            <person name="Malik M."/>
            <person name="Sidhu P.K."/>
            <person name="Malik S."/>
            <person name="Ghalyan Y."/>
            <person name="Sharma S.S."/>
            <person name="Malik A."/>
            <person name="Chuttani R."/>
            <person name="Bamal N."/>
            <person name="Bhadula D."/>
            <person name="Batra A."/>
            <person name="Temple L."/>
            <person name="Nehra K."/>
        </authorList>
    </citation>
    <scope>NUCLEOTIDE SEQUENCE [LARGE SCALE GENOMIC DNA]</scope>
</reference>
<accession>A0A1J0GW60</accession>
<name>A0A1J0GW60_9CAUD</name>
<organism evidence="1 2">
    <name type="scientific">Streptomyces phage BRock</name>
    <dbReference type="NCBI Taxonomy" id="1913591"/>
    <lineage>
        <taxon>Viruses</taxon>
        <taxon>Duplodnaviria</taxon>
        <taxon>Heunggongvirae</taxon>
        <taxon>Uroviricota</taxon>
        <taxon>Caudoviricetes</taxon>
        <taxon>Borockvirus</taxon>
        <taxon>Borockvirus brock</taxon>
    </lineage>
</organism>
<dbReference type="EMBL" id="KX925554">
    <property type="protein sequence ID" value="APC46425.1"/>
    <property type="molecule type" value="Genomic_DNA"/>
</dbReference>
<dbReference type="Proteomes" id="UP000224898">
    <property type="component" value="Segment"/>
</dbReference>
<evidence type="ECO:0000313" key="1">
    <source>
        <dbReference type="EMBL" id="APC46425.1"/>
    </source>
</evidence>
<dbReference type="InterPro" id="IPR029052">
    <property type="entry name" value="Metallo-depent_PP-like"/>
</dbReference>
<keyword evidence="2" id="KW-1185">Reference proteome</keyword>
<dbReference type="KEGG" id="vg:55601576"/>
<dbReference type="GeneID" id="55601576"/>
<dbReference type="RefSeq" id="YP_009831887.1">
    <property type="nucleotide sequence ID" value="NC_048650.1"/>
</dbReference>